<name>A0A0U3LUN0_9BURK</name>
<dbReference type="EMBL" id="CP013729">
    <property type="protein sequence ID" value="ALV08775.1"/>
    <property type="molecule type" value="Genomic_DNA"/>
</dbReference>
<sequence length="192" mass="21188">MLLPGPPLDTLLRRLTDLPPDFLDEPRTDKGGQVHVAAVVNDLLARGPGRASLQELRRFEGRSADLPRLRMALVMAWLLADDSFASSRLPRAALLHVLDDTAHELAGLAPVPTYLKDPDRREELVRVVLARLDLRPDGETAAQAADRLSALSATERRRLLEASKAAQARAREIREALVKKAAEASADKWTRE</sequence>
<organism evidence="1 2">
    <name type="scientific">Roseateles depolymerans</name>
    <dbReference type="NCBI Taxonomy" id="76731"/>
    <lineage>
        <taxon>Bacteria</taxon>
        <taxon>Pseudomonadati</taxon>
        <taxon>Pseudomonadota</taxon>
        <taxon>Betaproteobacteria</taxon>
        <taxon>Burkholderiales</taxon>
        <taxon>Sphaerotilaceae</taxon>
        <taxon>Roseateles</taxon>
    </lineage>
</organism>
<dbReference type="RefSeq" id="WP_232309854.1">
    <property type="nucleotide sequence ID" value="NZ_CP013729.1"/>
</dbReference>
<dbReference type="Proteomes" id="UP000060699">
    <property type="component" value="Chromosome"/>
</dbReference>
<dbReference type="STRING" id="76731.RD2015_4332"/>
<proteinExistence type="predicted"/>
<dbReference type="AlphaFoldDB" id="A0A0U3LUN0"/>
<keyword evidence="2" id="KW-1185">Reference proteome</keyword>
<evidence type="ECO:0000313" key="1">
    <source>
        <dbReference type="EMBL" id="ALV08775.1"/>
    </source>
</evidence>
<gene>
    <name evidence="1" type="ORF">RD2015_4332</name>
</gene>
<reference evidence="1 2" key="1">
    <citation type="submission" date="2015-12" db="EMBL/GenBank/DDBJ databases">
        <title>Complete genome of Roseateles depolymerans KCTC 42856.</title>
        <authorList>
            <person name="Kim K.M."/>
        </authorList>
    </citation>
    <scope>NUCLEOTIDE SEQUENCE [LARGE SCALE GENOMIC DNA]</scope>
    <source>
        <strain evidence="1 2">KCTC 42856</strain>
    </source>
</reference>
<evidence type="ECO:0000313" key="2">
    <source>
        <dbReference type="Proteomes" id="UP000060699"/>
    </source>
</evidence>
<dbReference type="KEGG" id="rdp:RD2015_4332"/>
<accession>A0A0U3LUN0</accession>
<protein>
    <submittedName>
        <fullName evidence="1">Uncharacterized protein</fullName>
    </submittedName>
</protein>
<dbReference type="PATRIC" id="fig|76731.3.peg.4438"/>